<dbReference type="SUPFAM" id="SSF158745">
    <property type="entry name" value="LanC-like"/>
    <property type="match status" value="1"/>
</dbReference>
<reference evidence="3 4" key="1">
    <citation type="submission" date="2021-03" db="EMBL/GenBank/DDBJ databases">
        <authorList>
            <person name="Lee D.-H."/>
        </authorList>
    </citation>
    <scope>NUCLEOTIDE SEQUENCE [LARGE SCALE GENOMIC DNA]</scope>
    <source>
        <strain evidence="3 4">MMS20-R2-23</strain>
    </source>
</reference>
<organism evidence="3 4">
    <name type="scientific">Micromonospora antibiotica</name>
    <dbReference type="NCBI Taxonomy" id="2807623"/>
    <lineage>
        <taxon>Bacteria</taxon>
        <taxon>Bacillati</taxon>
        <taxon>Actinomycetota</taxon>
        <taxon>Actinomycetes</taxon>
        <taxon>Micromonosporales</taxon>
        <taxon>Micromonosporaceae</taxon>
        <taxon>Micromonospora</taxon>
    </lineage>
</organism>
<dbReference type="SMART" id="SM01260">
    <property type="entry name" value="LANC_like"/>
    <property type="match status" value="1"/>
</dbReference>
<dbReference type="PIRSF" id="PIRSF037228">
    <property type="entry name" value="Lant_mod_RumM"/>
    <property type="match status" value="1"/>
</dbReference>
<dbReference type="PRINTS" id="PR01950">
    <property type="entry name" value="LANCSUPER"/>
</dbReference>
<feature type="region of interest" description="Disordered" evidence="1">
    <location>
        <begin position="45"/>
        <end position="71"/>
    </location>
</feature>
<dbReference type="PRINTS" id="PR01955">
    <property type="entry name" value="LANCFRANKIA"/>
</dbReference>
<feature type="compositionally biased region" description="Polar residues" evidence="1">
    <location>
        <begin position="9"/>
        <end position="26"/>
    </location>
</feature>
<dbReference type="RefSeq" id="WP_208567132.1">
    <property type="nucleotide sequence ID" value="NZ_JAGFWR010000004.1"/>
</dbReference>
<dbReference type="InterPro" id="IPR007822">
    <property type="entry name" value="LANC-like"/>
</dbReference>
<protein>
    <submittedName>
        <fullName evidence="3">Type 2 lantipeptide synthetase LanM family protein</fullName>
    </submittedName>
</protein>
<accession>A0ABS3V791</accession>
<dbReference type="InterPro" id="IPR017146">
    <property type="entry name" value="Lanti_2_LanM"/>
</dbReference>
<proteinExistence type="predicted"/>
<evidence type="ECO:0000313" key="4">
    <source>
        <dbReference type="Proteomes" id="UP000671399"/>
    </source>
</evidence>
<dbReference type="CDD" id="cd04792">
    <property type="entry name" value="LanM-like"/>
    <property type="match status" value="1"/>
</dbReference>
<keyword evidence="4" id="KW-1185">Reference proteome</keyword>
<dbReference type="Pfam" id="PF05147">
    <property type="entry name" value="LANC_like"/>
    <property type="match status" value="1"/>
</dbReference>
<evidence type="ECO:0000313" key="3">
    <source>
        <dbReference type="EMBL" id="MBO4161488.1"/>
    </source>
</evidence>
<dbReference type="Proteomes" id="UP000671399">
    <property type="component" value="Unassembled WGS sequence"/>
</dbReference>
<evidence type="ECO:0000256" key="1">
    <source>
        <dbReference type="SAM" id="MobiDB-lite"/>
    </source>
</evidence>
<feature type="region of interest" description="Disordered" evidence="1">
    <location>
        <begin position="1"/>
        <end position="27"/>
    </location>
</feature>
<comment type="caution">
    <text evidence="3">The sequence shown here is derived from an EMBL/GenBank/DDBJ whole genome shotgun (WGS) entry which is preliminary data.</text>
</comment>
<name>A0ABS3V791_9ACTN</name>
<dbReference type="Gene3D" id="1.50.10.10">
    <property type="match status" value="1"/>
</dbReference>
<sequence>MAARPGRSCSASRRGTPVTSGDSTVTRGGCGLRGMVVAATHAPYHGHQHHSGMDRSRQRRTGTPSGAGGPWWAKARTLVERVRAAGSGGLTGAAPPSETAHLRLQQWRTAHGLAATGQFAVRLADLGVTEGQLLAMLDRPTWPAVDVADPPKWAQFVERALALAPDPPVTIAADIPWSAAFGRVFAPLIETACADLRHQMRAADLPGALDPSAVTAAFADGLRARLVAMASRTLVLELNLAREAGQLAGPTPEHRFAAFATGLSGRARLTALFVDYPVLARILATACRHATEAAAELTTRFVADRGEILQAVLAGKDPGLLTGFEAVGDPHGRGRAVTILQFTSGARLVYRPRPVTAHTRFNVVLDWLNGLLPDLQLRTLSVLERSGYGWIELVDPAPCANAGQVGLFYHRQGALLAVLYLLGMTDVHRENVLACGDQPVLVDVETLLHPDLPVPGAVPDPAARALRASVYRTALLPRPFLGERGVLDFSGLGGDPVAQQFLDTVDWSEPGTDRMRLVRRATSAGRGENRPTLQGVPADAADYSTELLAGFRAAYHAVAGRRDELAGPDGLLQRFSGVDLRVIPRPTQIYAVLLTESTHPDVLRDALDREQIFDLLWAASVRDQLRNHLVRHETTQLWDGDIPVFTGCPDSHDLTGGDGVPLVGVLAESGLVAARRKIASMAAIDQRDQEWVIRAALAARLGGARHGCAEPTRVRREATAPDPGRLLAVACGIADAVISDAYDDGNFANWLGLEPVDERHSTVLPLGAGLATGYPGVALFLAELARLTGVGRYAETAVHAARQLPVLLAALNERPDVAGEIGSGGFVGFGGMAYSAARLAALLGDAVLGDCVETAVRLAGLAVTTDTGTGMFEGLAGCLAAMLSVNELTGLPLAAETARECAERLLTVPAPTRSGFATGAAGVGWALLRFADATADERCGVAGTALLARAAQDPTGPEAAHTWCHGLPGIAAAVADRGESLADPVLATVVDRVAAAMPSSGLLRDHSLCHGELGRQEVLTIAAAQGRPAALTARIVQAGQLLADLDHRGPRCGVAGGVVVPGLLDGLAGIGYGLLRAGFADQVPSVLLLQAEPTRTPRHGAEK</sequence>
<dbReference type="EMBL" id="JAGFWR010000004">
    <property type="protein sequence ID" value="MBO4161488.1"/>
    <property type="molecule type" value="Genomic_DNA"/>
</dbReference>
<dbReference type="InterPro" id="IPR025410">
    <property type="entry name" value="Lant_dehyd"/>
</dbReference>
<feature type="domain" description="Lantibiotic biosynthesis protein dehydration" evidence="2">
    <location>
        <begin position="276"/>
        <end position="646"/>
    </location>
</feature>
<dbReference type="NCBIfam" id="TIGR03897">
    <property type="entry name" value="lanti_2_LanM"/>
    <property type="match status" value="1"/>
</dbReference>
<dbReference type="Pfam" id="PF13575">
    <property type="entry name" value="DUF4135"/>
    <property type="match status" value="1"/>
</dbReference>
<evidence type="ECO:0000259" key="2">
    <source>
        <dbReference type="Pfam" id="PF13575"/>
    </source>
</evidence>
<gene>
    <name evidence="3" type="ORF">JQN83_11790</name>
</gene>
<dbReference type="InterPro" id="IPR012341">
    <property type="entry name" value="6hp_glycosidase-like_sf"/>
</dbReference>